<dbReference type="AlphaFoldDB" id="A0A1P8U5F9"/>
<dbReference type="STRING" id="36805.BOH66_02845"/>
<evidence type="ECO:0000256" key="4">
    <source>
        <dbReference type="ARBA" id="ARBA00023136"/>
    </source>
</evidence>
<dbReference type="Pfam" id="PF01061">
    <property type="entry name" value="ABC2_membrane"/>
    <property type="match status" value="1"/>
</dbReference>
<protein>
    <recommendedName>
        <fullName evidence="5">Transport permease protein</fullName>
    </recommendedName>
</protein>
<gene>
    <name evidence="7" type="ORF">BOH66_02845</name>
</gene>
<dbReference type="InterPro" id="IPR013525">
    <property type="entry name" value="ABC2_TM"/>
</dbReference>
<dbReference type="RefSeq" id="WP_076689104.1">
    <property type="nucleotide sequence ID" value="NZ_CP018762.1"/>
</dbReference>
<evidence type="ECO:0000313" key="8">
    <source>
        <dbReference type="Proteomes" id="UP000187185"/>
    </source>
</evidence>
<evidence type="ECO:0000256" key="1">
    <source>
        <dbReference type="ARBA" id="ARBA00004141"/>
    </source>
</evidence>
<evidence type="ECO:0000256" key="5">
    <source>
        <dbReference type="RuleBase" id="RU361157"/>
    </source>
</evidence>
<proteinExistence type="inferred from homology"/>
<accession>A0A1P8U5F9</accession>
<sequence>MSALTTLTVTEARLFLRNPTSVFMALLLPSLLLLLQGFAIPGTMDPIRSDNPALVGLRVIDFFVPISITVALLSVAVTNYPSAIAAYRDSGVLRRLDVTPVGARRVLFAQWLVSAATFVAAILMTALLARAAFGASAPRSVALVAAVIGIGTLAMMAVGSLIAATAGNAQVAYGVGMLVFMACLFTAGMWTPGPMMTPAMQLITGFTPLGAMSQALTSAWYQGTADIVAYIVMSVWAVLCGLISVRAFRWR</sequence>
<name>A0A1P8U5F9_9MICO</name>
<evidence type="ECO:0000313" key="7">
    <source>
        <dbReference type="EMBL" id="APZ33339.1"/>
    </source>
</evidence>
<dbReference type="InterPro" id="IPR052902">
    <property type="entry name" value="ABC-2_transporter"/>
</dbReference>
<keyword evidence="4" id="KW-0472">Membrane</keyword>
<dbReference type="KEGG" id="maur:BOH66_02845"/>
<organism evidence="7 8">
    <name type="scientific">Microbacterium aurum</name>
    <dbReference type="NCBI Taxonomy" id="36805"/>
    <lineage>
        <taxon>Bacteria</taxon>
        <taxon>Bacillati</taxon>
        <taxon>Actinomycetota</taxon>
        <taxon>Actinomycetes</taxon>
        <taxon>Micrococcales</taxon>
        <taxon>Microbacteriaceae</taxon>
        <taxon>Microbacterium</taxon>
    </lineage>
</organism>
<dbReference type="PROSITE" id="PS51012">
    <property type="entry name" value="ABC_TM2"/>
    <property type="match status" value="1"/>
</dbReference>
<evidence type="ECO:0000259" key="6">
    <source>
        <dbReference type="PROSITE" id="PS51012"/>
    </source>
</evidence>
<dbReference type="OrthoDB" id="3217868at2"/>
<dbReference type="PANTHER" id="PTHR43027:SF2">
    <property type="entry name" value="TRANSPORT PERMEASE PROTEIN"/>
    <property type="match status" value="1"/>
</dbReference>
<dbReference type="PANTHER" id="PTHR43027">
    <property type="entry name" value="DOXORUBICIN RESISTANCE ABC TRANSPORTER PERMEASE PROTEIN DRRC-RELATED"/>
    <property type="match status" value="1"/>
</dbReference>
<comment type="similarity">
    <text evidence="5">Belongs to the ABC-2 integral membrane protein family.</text>
</comment>
<feature type="domain" description="ABC transmembrane type-2" evidence="6">
    <location>
        <begin position="20"/>
        <end position="251"/>
    </location>
</feature>
<keyword evidence="5" id="KW-1003">Cell membrane</keyword>
<keyword evidence="5" id="KW-0813">Transport</keyword>
<evidence type="ECO:0000256" key="2">
    <source>
        <dbReference type="ARBA" id="ARBA00022692"/>
    </source>
</evidence>
<comment type="subcellular location">
    <subcellularLocation>
        <location evidence="5">Cell membrane</location>
        <topology evidence="5">Multi-pass membrane protein</topology>
    </subcellularLocation>
    <subcellularLocation>
        <location evidence="1">Membrane</location>
        <topology evidence="1">Multi-pass membrane protein</topology>
    </subcellularLocation>
</comment>
<dbReference type="GO" id="GO:0005886">
    <property type="term" value="C:plasma membrane"/>
    <property type="evidence" value="ECO:0007669"/>
    <property type="project" value="UniProtKB-SubCell"/>
</dbReference>
<keyword evidence="2" id="KW-0812">Transmembrane</keyword>
<dbReference type="EMBL" id="CP018762">
    <property type="protein sequence ID" value="APZ33339.1"/>
    <property type="molecule type" value="Genomic_DNA"/>
</dbReference>
<evidence type="ECO:0000256" key="3">
    <source>
        <dbReference type="ARBA" id="ARBA00022989"/>
    </source>
</evidence>
<dbReference type="Proteomes" id="UP000187185">
    <property type="component" value="Chromosome"/>
</dbReference>
<keyword evidence="8" id="KW-1185">Reference proteome</keyword>
<reference evidence="7 8" key="1">
    <citation type="submission" date="2016-12" db="EMBL/GenBank/DDBJ databases">
        <title>Complete genome sequence of Microbacterium aurum KACC 15219.</title>
        <authorList>
            <person name="Jung Y."/>
            <person name="Shin J.-H."/>
            <person name="Lee Y.-J."/>
            <person name="Yi H."/>
            <person name="Bahn Y.-S."/>
            <person name="Kim J.F."/>
            <person name="Lee D.-W."/>
        </authorList>
    </citation>
    <scope>NUCLEOTIDE SEQUENCE [LARGE SCALE GENOMIC DNA]</scope>
    <source>
        <strain evidence="7 8">KACC 15219</strain>
    </source>
</reference>
<dbReference type="InterPro" id="IPR047817">
    <property type="entry name" value="ABC2_TM_bact-type"/>
</dbReference>
<dbReference type="GO" id="GO:0140359">
    <property type="term" value="F:ABC-type transporter activity"/>
    <property type="evidence" value="ECO:0007669"/>
    <property type="project" value="InterPro"/>
</dbReference>
<keyword evidence="3" id="KW-1133">Transmembrane helix</keyword>